<accession>A0A8J2J0R0</accession>
<evidence type="ECO:0000256" key="4">
    <source>
        <dbReference type="SAM" id="SignalP"/>
    </source>
</evidence>
<protein>
    <recommendedName>
        <fullName evidence="7">Cuticle protein</fullName>
    </recommendedName>
</protein>
<dbReference type="PROSITE" id="PS51155">
    <property type="entry name" value="CHIT_BIND_RR_2"/>
    <property type="match status" value="1"/>
</dbReference>
<keyword evidence="2" id="KW-0677">Repeat</keyword>
<name>A0A8J2J0R0_9HEXA</name>
<gene>
    <name evidence="5" type="ORF">AFUS01_LOCUS597</name>
</gene>
<dbReference type="PROSITE" id="PS00233">
    <property type="entry name" value="CHIT_BIND_RR_1"/>
    <property type="match status" value="1"/>
</dbReference>
<comment type="caution">
    <text evidence="5">The sequence shown here is derived from an EMBL/GenBank/DDBJ whole genome shotgun (WGS) entry which is preliminary data.</text>
</comment>
<dbReference type="InterPro" id="IPR051217">
    <property type="entry name" value="Insect_Cuticle_Struc_Prot"/>
</dbReference>
<evidence type="ECO:0000256" key="2">
    <source>
        <dbReference type="ARBA" id="ARBA00022737"/>
    </source>
</evidence>
<dbReference type="OrthoDB" id="6732227at2759"/>
<feature type="signal peptide" evidence="4">
    <location>
        <begin position="1"/>
        <end position="17"/>
    </location>
</feature>
<dbReference type="AlphaFoldDB" id="A0A8J2J0R0"/>
<keyword evidence="6" id="KW-1185">Reference proteome</keyword>
<dbReference type="InterPro" id="IPR031311">
    <property type="entry name" value="CHIT_BIND_RR_consensus"/>
</dbReference>
<dbReference type="PANTHER" id="PTHR12236:SF94">
    <property type="entry name" value="CCP84AA-RELATED"/>
    <property type="match status" value="1"/>
</dbReference>
<keyword evidence="1 3" id="KW-0193">Cuticle</keyword>
<evidence type="ECO:0000313" key="6">
    <source>
        <dbReference type="Proteomes" id="UP000708208"/>
    </source>
</evidence>
<feature type="chain" id="PRO_5035214207" description="Cuticle protein" evidence="4">
    <location>
        <begin position="18"/>
        <end position="250"/>
    </location>
</feature>
<evidence type="ECO:0008006" key="7">
    <source>
        <dbReference type="Google" id="ProtNLM"/>
    </source>
</evidence>
<sequence length="250" mass="25104">MFTKVAALLAFATVAQTQVLGHSGAIGVARGYAGPGLSHGYASPALSHGYAGPALGHGYASPALSRGLAGPALAHGYGGPTFAHGYAGPAVTHGYAGPALAHGYAAAAHTPVIAKGLAPTVAKTIEAYDPHPQYSYTYSVADSLTGDQHSQSESRDGDVVKGQYSLVEPDGAIRTVTYTADAVNGFNAIVDRSAPAVVKAAVPAKAVSPVGYTRAPLGGRFVGVAQSVSPLGVGYDRIGVPALSHGLRAY</sequence>
<proteinExistence type="predicted"/>
<dbReference type="GO" id="GO:0031012">
    <property type="term" value="C:extracellular matrix"/>
    <property type="evidence" value="ECO:0007669"/>
    <property type="project" value="TreeGrafter"/>
</dbReference>
<evidence type="ECO:0000256" key="3">
    <source>
        <dbReference type="PROSITE-ProRule" id="PRU00497"/>
    </source>
</evidence>
<dbReference type="GO" id="GO:0042302">
    <property type="term" value="F:structural constituent of cuticle"/>
    <property type="evidence" value="ECO:0007669"/>
    <property type="project" value="UniProtKB-UniRule"/>
</dbReference>
<evidence type="ECO:0000313" key="5">
    <source>
        <dbReference type="EMBL" id="CAG7646711.1"/>
    </source>
</evidence>
<evidence type="ECO:0000256" key="1">
    <source>
        <dbReference type="ARBA" id="ARBA00022460"/>
    </source>
</evidence>
<keyword evidence="4" id="KW-0732">Signal</keyword>
<organism evidence="5 6">
    <name type="scientific">Allacma fusca</name>
    <dbReference type="NCBI Taxonomy" id="39272"/>
    <lineage>
        <taxon>Eukaryota</taxon>
        <taxon>Metazoa</taxon>
        <taxon>Ecdysozoa</taxon>
        <taxon>Arthropoda</taxon>
        <taxon>Hexapoda</taxon>
        <taxon>Collembola</taxon>
        <taxon>Symphypleona</taxon>
        <taxon>Sminthuridae</taxon>
        <taxon>Allacma</taxon>
    </lineage>
</organism>
<dbReference type="EMBL" id="CAJVCH010002970">
    <property type="protein sequence ID" value="CAG7646711.1"/>
    <property type="molecule type" value="Genomic_DNA"/>
</dbReference>
<dbReference type="GO" id="GO:0005615">
    <property type="term" value="C:extracellular space"/>
    <property type="evidence" value="ECO:0007669"/>
    <property type="project" value="TreeGrafter"/>
</dbReference>
<dbReference type="InterPro" id="IPR000618">
    <property type="entry name" value="Insect_cuticle"/>
</dbReference>
<dbReference type="PANTHER" id="PTHR12236">
    <property type="entry name" value="STRUCTURAL CONTITUENT OF CUTICLE"/>
    <property type="match status" value="1"/>
</dbReference>
<reference evidence="5" key="1">
    <citation type="submission" date="2021-06" db="EMBL/GenBank/DDBJ databases">
        <authorList>
            <person name="Hodson N. C."/>
            <person name="Mongue J. A."/>
            <person name="Jaron S. K."/>
        </authorList>
    </citation>
    <scope>NUCLEOTIDE SEQUENCE</scope>
</reference>
<dbReference type="Proteomes" id="UP000708208">
    <property type="component" value="Unassembled WGS sequence"/>
</dbReference>
<dbReference type="Pfam" id="PF00379">
    <property type="entry name" value="Chitin_bind_4"/>
    <property type="match status" value="1"/>
</dbReference>